<proteinExistence type="predicted"/>
<keyword evidence="2" id="KW-1185">Reference proteome</keyword>
<protein>
    <submittedName>
        <fullName evidence="1">Uncharacterized protein</fullName>
    </submittedName>
</protein>
<accession>A0A1V0E7A6</accession>
<organism evidence="1 2">
    <name type="scientific">Klebsiella phage vB_KpnM_BIS47</name>
    <dbReference type="NCBI Taxonomy" id="1907784"/>
    <lineage>
        <taxon>Viruses</taxon>
        <taxon>Duplodnaviria</taxon>
        <taxon>Heunggongvirae</taxon>
        <taxon>Uroviricota</taxon>
        <taxon>Caudoviricetes</taxon>
        <taxon>Vequintavirinae</taxon>
        <taxon>Mydovirus</taxon>
        <taxon>Mydovirus BIS47</taxon>
    </lineage>
</organism>
<sequence>MVKNFSNFDEIPSSVPITEEHFKNVGGANDLVQAYQPHWFDIEAMICFFTHCMVYGDRETFRPAYERVQRLADEVREFGWNEDRVRRCKALGGLEKEVYEVYPHLFVQQG</sequence>
<dbReference type="Proteomes" id="UP000221691">
    <property type="component" value="Segment"/>
</dbReference>
<evidence type="ECO:0000313" key="2">
    <source>
        <dbReference type="Proteomes" id="UP000221691"/>
    </source>
</evidence>
<dbReference type="KEGG" id="vg:55632722"/>
<gene>
    <name evidence="1" type="ORF">BIS47_229</name>
</gene>
<dbReference type="RefSeq" id="YP_009832736.1">
    <property type="nucleotide sequence ID" value="NC_048656.1"/>
</dbReference>
<evidence type="ECO:0000313" key="1">
    <source>
        <dbReference type="EMBL" id="ARB12733.1"/>
    </source>
</evidence>
<reference evidence="1 2" key="1">
    <citation type="submission" date="2017-02" db="EMBL/GenBank/DDBJ databases">
        <title>Genome sequencing and assembly of Klebsiella pneumoniae phages.</title>
        <authorList>
            <person name="Labudda L."/>
            <person name="Strapagiel D."/>
            <person name="Karczewska-Golec J."/>
            <person name="Golec P."/>
        </authorList>
    </citation>
    <scope>NUCLEOTIDE SEQUENCE [LARGE SCALE GENOMIC DNA]</scope>
</reference>
<dbReference type="EMBL" id="KY652726">
    <property type="protein sequence ID" value="ARB12733.1"/>
    <property type="molecule type" value="Genomic_DNA"/>
</dbReference>
<dbReference type="GeneID" id="55632722"/>
<name>A0A1V0E7A6_9CAUD</name>